<evidence type="ECO:0000256" key="1">
    <source>
        <dbReference type="ARBA" id="ARBA00010048"/>
    </source>
</evidence>
<keyword evidence="4 6" id="KW-0143">Chaperone</keyword>
<dbReference type="Gene3D" id="1.10.287.370">
    <property type="match status" value="1"/>
</dbReference>
<name>A0A1F2P300_9EURY</name>
<feature type="coiled-coil region" evidence="8">
    <location>
        <begin position="91"/>
        <end position="146"/>
    </location>
</feature>
<dbReference type="Proteomes" id="UP000885936">
    <property type="component" value="Unassembled WGS sequence"/>
</dbReference>
<evidence type="ECO:0000256" key="7">
    <source>
        <dbReference type="NCBIfam" id="TIGR00293"/>
    </source>
</evidence>
<dbReference type="PANTHER" id="PTHR12674">
    <property type="entry name" value="PREFOLDIN SUBUNIT 5"/>
    <property type="match status" value="1"/>
</dbReference>
<reference evidence="9" key="2">
    <citation type="journal article" date="2020" name="mSystems">
        <title>Genome- and Community-Level Interaction Insights into Carbon Utilization and Element Cycling Functions of Hydrothermarchaeota in Hydrothermal Sediment.</title>
        <authorList>
            <person name="Zhou Z."/>
            <person name="Liu Y."/>
            <person name="Xu W."/>
            <person name="Pan J."/>
            <person name="Luo Z.H."/>
            <person name="Li M."/>
        </authorList>
    </citation>
    <scope>NUCLEOTIDE SEQUENCE [LARGE SCALE GENOMIC DNA]</scope>
    <source>
        <strain evidence="9">HyVt-386</strain>
    </source>
</reference>
<gene>
    <name evidence="6" type="primary">pfdA</name>
    <name evidence="9" type="ORF">ENI32_06230</name>
    <name evidence="10" type="ORF">SBU_001558</name>
</gene>
<comment type="similarity">
    <text evidence="6">Belongs to the prefoldin alpha subunit family.</text>
</comment>
<dbReference type="HAMAP" id="MF_00308">
    <property type="entry name" value="PfdA"/>
    <property type="match status" value="1"/>
</dbReference>
<evidence type="ECO:0000313" key="10">
    <source>
        <dbReference type="EMBL" id="OFV65528.1"/>
    </source>
</evidence>
<reference evidence="10 11" key="1">
    <citation type="submission" date="2016-05" db="EMBL/GenBank/DDBJ databases">
        <title>Microbial consortia oxidize butane by reversing methanogenesis.</title>
        <authorList>
            <person name="Laso-Perez R."/>
            <person name="Richter M."/>
            <person name="Wegener G."/>
            <person name="Musat F."/>
        </authorList>
    </citation>
    <scope>NUCLEOTIDE SEQUENCE [LARGE SCALE GENOMIC DNA]</scope>
    <source>
        <strain evidence="10">BOX1</strain>
    </source>
</reference>
<evidence type="ECO:0000256" key="2">
    <source>
        <dbReference type="ARBA" id="ARBA00011716"/>
    </source>
</evidence>
<dbReference type="AlphaFoldDB" id="A0A1F2P300"/>
<keyword evidence="8" id="KW-0175">Coiled coil</keyword>
<comment type="caution">
    <text evidence="10">The sequence shown here is derived from an EMBL/GenBank/DDBJ whole genome shotgun (WGS) entry which is preliminary data.</text>
</comment>
<dbReference type="InterPro" id="IPR004127">
    <property type="entry name" value="Prefoldin_subunit_alpha"/>
</dbReference>
<dbReference type="Proteomes" id="UP000185779">
    <property type="component" value="Unassembled WGS sequence"/>
</dbReference>
<keyword evidence="11" id="KW-1185">Reference proteome</keyword>
<accession>A0A1F2P300</accession>
<dbReference type="InterPro" id="IPR011599">
    <property type="entry name" value="PFD_alpha_archaea"/>
</dbReference>
<sequence>MGGNIDREKIQGMIARLRQLQVQTESYTHQIAAVQASLTDHEKAIQTLSAVEKMDEGGELLVSVGAGAAIYATLARRDKVIIGLGGGVSAEKNLKEAVEILTKRQEELSESHKRLTEMLANVEAEAQKIEREMQAISAQIEQQRQG</sequence>
<dbReference type="SUPFAM" id="SSF46579">
    <property type="entry name" value="Prefoldin"/>
    <property type="match status" value="1"/>
</dbReference>
<dbReference type="GO" id="GO:0006457">
    <property type="term" value="P:protein folding"/>
    <property type="evidence" value="ECO:0007669"/>
    <property type="project" value="UniProtKB-UniRule"/>
</dbReference>
<dbReference type="PANTHER" id="PTHR12674:SF4">
    <property type="entry name" value="PREFOLDIN SUBUNIT ALPHA 2"/>
    <property type="match status" value="1"/>
</dbReference>
<evidence type="ECO:0000256" key="4">
    <source>
        <dbReference type="ARBA" id="ARBA00023186"/>
    </source>
</evidence>
<evidence type="ECO:0000256" key="8">
    <source>
        <dbReference type="SAM" id="Coils"/>
    </source>
</evidence>
<dbReference type="STRING" id="1839936.SBU_001558"/>
<evidence type="ECO:0000256" key="6">
    <source>
        <dbReference type="HAMAP-Rule" id="MF_00308"/>
    </source>
</evidence>
<keyword evidence="3 6" id="KW-0963">Cytoplasm</keyword>
<dbReference type="GO" id="GO:0016272">
    <property type="term" value="C:prefoldin complex"/>
    <property type="evidence" value="ECO:0007669"/>
    <property type="project" value="UniProtKB-UniRule"/>
</dbReference>
<comment type="subunit">
    <text evidence="2 6">Heterohexamer of two alpha and four beta subunits.</text>
</comment>
<dbReference type="EMBL" id="LYOR01000011">
    <property type="protein sequence ID" value="OFV65528.1"/>
    <property type="molecule type" value="Genomic_DNA"/>
</dbReference>
<evidence type="ECO:0000313" key="11">
    <source>
        <dbReference type="Proteomes" id="UP000185779"/>
    </source>
</evidence>
<dbReference type="EMBL" id="DRIE01000105">
    <property type="protein sequence ID" value="HEC57461.1"/>
    <property type="molecule type" value="Genomic_DNA"/>
</dbReference>
<evidence type="ECO:0000256" key="3">
    <source>
        <dbReference type="ARBA" id="ARBA00022490"/>
    </source>
</evidence>
<comment type="function">
    <text evidence="5 6">Molecular chaperone capable of stabilizing a range of proteins. Seems to fulfill an ATP-independent, HSP70-like function in archaeal de novo protein folding.</text>
</comment>
<evidence type="ECO:0000256" key="5">
    <source>
        <dbReference type="ARBA" id="ARBA00025077"/>
    </source>
</evidence>
<dbReference type="CDD" id="cd23160">
    <property type="entry name" value="Prefoldin_alpha_GimC"/>
    <property type="match status" value="1"/>
</dbReference>
<comment type="similarity">
    <text evidence="1">Belongs to the prefoldin subunit alpha family.</text>
</comment>
<dbReference type="NCBIfam" id="TIGR00293">
    <property type="entry name" value="prefoldin subunit alpha"/>
    <property type="match status" value="1"/>
</dbReference>
<dbReference type="GO" id="GO:0051082">
    <property type="term" value="F:unfolded protein binding"/>
    <property type="evidence" value="ECO:0007669"/>
    <property type="project" value="UniProtKB-UniRule"/>
</dbReference>
<comment type="subcellular location">
    <subcellularLocation>
        <location evidence="6">Cytoplasm</location>
    </subcellularLocation>
</comment>
<dbReference type="GO" id="GO:0005737">
    <property type="term" value="C:cytoplasm"/>
    <property type="evidence" value="ECO:0007669"/>
    <property type="project" value="UniProtKB-SubCell"/>
</dbReference>
<evidence type="ECO:0000313" key="9">
    <source>
        <dbReference type="EMBL" id="HEC57461.1"/>
    </source>
</evidence>
<proteinExistence type="inferred from homology"/>
<organism evidence="10 11">
    <name type="scientific">Candidatus Syntropharchaeum butanivorans</name>
    <dbReference type="NCBI Taxonomy" id="1839936"/>
    <lineage>
        <taxon>Archaea</taxon>
        <taxon>Methanobacteriati</taxon>
        <taxon>Methanobacteriota</taxon>
        <taxon>Stenosarchaea group</taxon>
        <taxon>Methanomicrobia</taxon>
        <taxon>Methanosarcinales</taxon>
        <taxon>ANME-2 cluster</taxon>
        <taxon>Candidatus Syntropharchaeum</taxon>
    </lineage>
</organism>
<dbReference type="InterPro" id="IPR009053">
    <property type="entry name" value="Prefoldin"/>
</dbReference>
<protein>
    <recommendedName>
        <fullName evidence="6 7">Prefoldin subunit alpha</fullName>
    </recommendedName>
    <alternativeName>
        <fullName evidence="6">GimC subunit alpha</fullName>
    </alternativeName>
</protein>
<dbReference type="Pfam" id="PF02996">
    <property type="entry name" value="Prefoldin"/>
    <property type="match status" value="1"/>
</dbReference>